<comment type="caution">
    <text evidence="2">The sequence shown here is derived from an EMBL/GenBank/DDBJ whole genome shotgun (WGS) entry which is preliminary data.</text>
</comment>
<protein>
    <submittedName>
        <fullName evidence="2">Uncharacterized protein</fullName>
    </submittedName>
</protein>
<feature type="region of interest" description="Disordered" evidence="1">
    <location>
        <begin position="1"/>
        <end position="36"/>
    </location>
</feature>
<dbReference type="OrthoDB" id="9912266at2"/>
<sequence>METAQAQPKLSRAQRRGTDKASVRARRDAGEAAAATKRMRSHITSLVYKAEAHALKKAEIANNLPFAHEEQRPRIDAVFGPVESLLDTLVATGEIETLRNGVAGFRAPDGNLYPLAPALESVCVTYDKLARTHGWDDQTAGLRKLAKHFELDMPITQREVDAARASIAWMRDRTLTMTPAQISAEMLEVQIQRELAYAGIIKA</sequence>
<proteinExistence type="predicted"/>
<evidence type="ECO:0000256" key="1">
    <source>
        <dbReference type="SAM" id="MobiDB-lite"/>
    </source>
</evidence>
<organism evidence="2 3">
    <name type="scientific">Pararobbsia silviterrae</name>
    <dbReference type="NCBI Taxonomy" id="1792498"/>
    <lineage>
        <taxon>Bacteria</taxon>
        <taxon>Pseudomonadati</taxon>
        <taxon>Pseudomonadota</taxon>
        <taxon>Betaproteobacteria</taxon>
        <taxon>Burkholderiales</taxon>
        <taxon>Burkholderiaceae</taxon>
        <taxon>Pararobbsia</taxon>
    </lineage>
</organism>
<keyword evidence="3" id="KW-1185">Reference proteome</keyword>
<dbReference type="Proteomes" id="UP000270342">
    <property type="component" value="Unassembled WGS sequence"/>
</dbReference>
<name>A0A494X1V7_9BURK</name>
<evidence type="ECO:0000313" key="2">
    <source>
        <dbReference type="EMBL" id="RKP44705.1"/>
    </source>
</evidence>
<feature type="compositionally biased region" description="Basic and acidic residues" evidence="1">
    <location>
        <begin position="16"/>
        <end position="30"/>
    </location>
</feature>
<gene>
    <name evidence="2" type="ORF">D7S86_27130</name>
</gene>
<dbReference type="AlphaFoldDB" id="A0A494X1V7"/>
<dbReference type="EMBL" id="RBZU01000019">
    <property type="protein sequence ID" value="RKP44705.1"/>
    <property type="molecule type" value="Genomic_DNA"/>
</dbReference>
<evidence type="ECO:0000313" key="3">
    <source>
        <dbReference type="Proteomes" id="UP000270342"/>
    </source>
</evidence>
<reference evidence="2 3" key="1">
    <citation type="submission" date="2018-10" db="EMBL/GenBank/DDBJ databases">
        <title>Robbsia sp. DHC34, isolated from soil.</title>
        <authorList>
            <person name="Gao Z.-H."/>
            <person name="Qiu L.-H."/>
        </authorList>
    </citation>
    <scope>NUCLEOTIDE SEQUENCE [LARGE SCALE GENOMIC DNA]</scope>
    <source>
        <strain evidence="2 3">DHC34</strain>
    </source>
</reference>
<accession>A0A494X1V7</accession>
<dbReference type="RefSeq" id="WP_121091252.1">
    <property type="nucleotide sequence ID" value="NZ_RBZU01000019.1"/>
</dbReference>